<dbReference type="SUPFAM" id="SSF57667">
    <property type="entry name" value="beta-beta-alpha zinc fingers"/>
    <property type="match status" value="1"/>
</dbReference>
<reference evidence="4 5" key="1">
    <citation type="journal article" date="2018" name="Sci. Rep.">
        <title>Comparative genomics provides insights into the lifestyle and reveals functional heterogeneity of dark septate endophytic fungi.</title>
        <authorList>
            <person name="Knapp D.G."/>
            <person name="Nemeth J.B."/>
            <person name="Barry K."/>
            <person name="Hainaut M."/>
            <person name="Henrissat B."/>
            <person name="Johnson J."/>
            <person name="Kuo A."/>
            <person name="Lim J.H.P."/>
            <person name="Lipzen A."/>
            <person name="Nolan M."/>
            <person name="Ohm R.A."/>
            <person name="Tamas L."/>
            <person name="Grigoriev I.V."/>
            <person name="Spatafora J.W."/>
            <person name="Nagy L.G."/>
            <person name="Kovacs G.M."/>
        </authorList>
    </citation>
    <scope>NUCLEOTIDE SEQUENCE [LARGE SCALE GENOMIC DNA]</scope>
    <source>
        <strain evidence="4 5">DSE2036</strain>
    </source>
</reference>
<sequence length="397" mass="44487">MWADRAPSTTLLDGTLQSSQFSSTVTNYPRKEFEAFLFLSSSHQSMLNLFHTDASSTTHAETAVPSPFRYAPSSRIAPDSASTGGPDGEVLLGFHGATEETEAAGLLLGSLPNEDAFTSIEDLRWDDEQQSVTSSNEIWRLVPLSLDTSLLDRTPASSTFNNWPQDWPHEIGAADENVFTQHDHLQLQQRSFTFPIWTDSCSDNDFSNVPYESRSSTYSADVATPSSPQFTISVFENGRSRRDSNSSRMSRPASQVSSQSSASEPLKRRINPLKQHKGMLRDSSDNFPCDICGRPFRYKKDLERHRFSIHDRRPSWFCPAQSCRFATQGFSRKDKAFQHVKTHRSNSDASLKPIFDAERASLKSIGSAPVSPRLSSGHHRFPTPLREREEQDIDTLS</sequence>
<evidence type="ECO:0000256" key="1">
    <source>
        <dbReference type="PROSITE-ProRule" id="PRU00042"/>
    </source>
</evidence>
<name>A0A2V1E535_9PLEO</name>
<keyword evidence="5" id="KW-1185">Reference proteome</keyword>
<protein>
    <recommendedName>
        <fullName evidence="3">C2H2-type domain-containing protein</fullName>
    </recommendedName>
</protein>
<feature type="region of interest" description="Disordered" evidence="2">
    <location>
        <begin position="365"/>
        <end position="397"/>
    </location>
</feature>
<feature type="region of interest" description="Disordered" evidence="2">
    <location>
        <begin position="235"/>
        <end position="268"/>
    </location>
</feature>
<keyword evidence="1" id="KW-0863">Zinc-finger</keyword>
<dbReference type="SMART" id="SM00355">
    <property type="entry name" value="ZnF_C2H2"/>
    <property type="match status" value="2"/>
</dbReference>
<dbReference type="EMBL" id="KZ805318">
    <property type="protein sequence ID" value="PVI04774.1"/>
    <property type="molecule type" value="Genomic_DNA"/>
</dbReference>
<gene>
    <name evidence="4" type="ORF">DM02DRAFT_142335</name>
</gene>
<dbReference type="Gene3D" id="3.30.160.60">
    <property type="entry name" value="Classic Zinc Finger"/>
    <property type="match status" value="1"/>
</dbReference>
<keyword evidence="1" id="KW-0479">Metal-binding</keyword>
<dbReference type="InterPro" id="IPR013087">
    <property type="entry name" value="Znf_C2H2_type"/>
</dbReference>
<feature type="compositionally biased region" description="Low complexity" evidence="2">
    <location>
        <begin position="246"/>
        <end position="263"/>
    </location>
</feature>
<accession>A0A2V1E535</accession>
<dbReference type="Proteomes" id="UP000244855">
    <property type="component" value="Unassembled WGS sequence"/>
</dbReference>
<evidence type="ECO:0000313" key="5">
    <source>
        <dbReference type="Proteomes" id="UP000244855"/>
    </source>
</evidence>
<dbReference type="PROSITE" id="PS00028">
    <property type="entry name" value="ZINC_FINGER_C2H2_1"/>
    <property type="match status" value="1"/>
</dbReference>
<organism evidence="4 5">
    <name type="scientific">Periconia macrospinosa</name>
    <dbReference type="NCBI Taxonomy" id="97972"/>
    <lineage>
        <taxon>Eukaryota</taxon>
        <taxon>Fungi</taxon>
        <taxon>Dikarya</taxon>
        <taxon>Ascomycota</taxon>
        <taxon>Pezizomycotina</taxon>
        <taxon>Dothideomycetes</taxon>
        <taxon>Pleosporomycetidae</taxon>
        <taxon>Pleosporales</taxon>
        <taxon>Massarineae</taxon>
        <taxon>Periconiaceae</taxon>
        <taxon>Periconia</taxon>
    </lineage>
</organism>
<evidence type="ECO:0000313" key="4">
    <source>
        <dbReference type="EMBL" id="PVI04774.1"/>
    </source>
</evidence>
<dbReference type="GO" id="GO:0008270">
    <property type="term" value="F:zinc ion binding"/>
    <property type="evidence" value="ECO:0007669"/>
    <property type="project" value="UniProtKB-KW"/>
</dbReference>
<feature type="domain" description="C2H2-type" evidence="3">
    <location>
        <begin position="287"/>
        <end position="315"/>
    </location>
</feature>
<dbReference type="PROSITE" id="PS50157">
    <property type="entry name" value="ZINC_FINGER_C2H2_2"/>
    <property type="match status" value="1"/>
</dbReference>
<dbReference type="OrthoDB" id="8922241at2759"/>
<dbReference type="InterPro" id="IPR036236">
    <property type="entry name" value="Znf_C2H2_sf"/>
</dbReference>
<evidence type="ECO:0000256" key="2">
    <source>
        <dbReference type="SAM" id="MobiDB-lite"/>
    </source>
</evidence>
<evidence type="ECO:0000259" key="3">
    <source>
        <dbReference type="PROSITE" id="PS50157"/>
    </source>
</evidence>
<dbReference type="STRING" id="97972.A0A2V1E535"/>
<dbReference type="AlphaFoldDB" id="A0A2V1E535"/>
<keyword evidence="1" id="KW-0862">Zinc</keyword>
<proteinExistence type="predicted"/>